<accession>A0A841JRG1</accession>
<name>A0A841JRG1_9BACT</name>
<dbReference type="EMBL" id="JACHEK010000002">
    <property type="protein sequence ID" value="MBB6143107.1"/>
    <property type="molecule type" value="Genomic_DNA"/>
</dbReference>
<proteinExistence type="predicted"/>
<dbReference type="AlphaFoldDB" id="A0A841JRG1"/>
<dbReference type="Proteomes" id="UP000538666">
    <property type="component" value="Unassembled WGS sequence"/>
</dbReference>
<evidence type="ECO:0000313" key="2">
    <source>
        <dbReference type="Proteomes" id="UP000538666"/>
    </source>
</evidence>
<organism evidence="1 2">
    <name type="scientific">Silvibacterium bohemicum</name>
    <dbReference type="NCBI Taxonomy" id="1577686"/>
    <lineage>
        <taxon>Bacteria</taxon>
        <taxon>Pseudomonadati</taxon>
        <taxon>Acidobacteriota</taxon>
        <taxon>Terriglobia</taxon>
        <taxon>Terriglobales</taxon>
        <taxon>Acidobacteriaceae</taxon>
        <taxon>Silvibacterium</taxon>
    </lineage>
</organism>
<evidence type="ECO:0000313" key="1">
    <source>
        <dbReference type="EMBL" id="MBB6143107.1"/>
    </source>
</evidence>
<dbReference type="SUPFAM" id="SSF88659">
    <property type="entry name" value="Sigma3 and sigma4 domains of RNA polymerase sigma factors"/>
    <property type="match status" value="1"/>
</dbReference>
<keyword evidence="2" id="KW-1185">Reference proteome</keyword>
<keyword evidence="1" id="KW-0240">DNA-directed RNA polymerase</keyword>
<protein>
    <submittedName>
        <fullName evidence="1">DNA-directed RNA polymerase specialized sigma24 family protein</fullName>
    </submittedName>
</protein>
<keyword evidence="1" id="KW-0804">Transcription</keyword>
<sequence>MRGILRSSTESHHKDRLSLKEISQALDISEAGVKSRIYIELVNGFALQL</sequence>
<reference evidence="1 2" key="1">
    <citation type="submission" date="2020-08" db="EMBL/GenBank/DDBJ databases">
        <title>Genomic Encyclopedia of Type Strains, Phase IV (KMG-IV): sequencing the most valuable type-strain genomes for metagenomic binning, comparative biology and taxonomic classification.</title>
        <authorList>
            <person name="Goeker M."/>
        </authorList>
    </citation>
    <scope>NUCLEOTIDE SEQUENCE [LARGE SCALE GENOMIC DNA]</scope>
    <source>
        <strain evidence="1 2">DSM 103733</strain>
    </source>
</reference>
<dbReference type="GO" id="GO:0000428">
    <property type="term" value="C:DNA-directed RNA polymerase complex"/>
    <property type="evidence" value="ECO:0007669"/>
    <property type="project" value="UniProtKB-KW"/>
</dbReference>
<gene>
    <name evidence="1" type="ORF">HNQ77_001051</name>
</gene>
<dbReference type="InterPro" id="IPR013324">
    <property type="entry name" value="RNA_pol_sigma_r3/r4-like"/>
</dbReference>
<comment type="caution">
    <text evidence="1">The sequence shown here is derived from an EMBL/GenBank/DDBJ whole genome shotgun (WGS) entry which is preliminary data.</text>
</comment>